<dbReference type="EMBL" id="JACBYE010000028">
    <property type="protein sequence ID" value="NYS94196.1"/>
    <property type="molecule type" value="Genomic_DNA"/>
</dbReference>
<keyword evidence="1" id="KW-1133">Transmembrane helix</keyword>
<keyword evidence="1" id="KW-0472">Membrane</keyword>
<gene>
    <name evidence="2" type="ORF">HZZ10_11790</name>
</gene>
<dbReference type="AlphaFoldDB" id="A0A853EU25"/>
<feature type="transmembrane region" description="Helical" evidence="1">
    <location>
        <begin position="237"/>
        <end position="255"/>
    </location>
</feature>
<evidence type="ECO:0000313" key="3">
    <source>
        <dbReference type="Proteomes" id="UP000561011"/>
    </source>
</evidence>
<proteinExistence type="predicted"/>
<accession>A0A853EU25</accession>
<keyword evidence="3" id="KW-1185">Reference proteome</keyword>
<protein>
    <submittedName>
        <fullName evidence="2">ABC transporter permease subunit</fullName>
    </submittedName>
</protein>
<dbReference type="PANTHER" id="PTHR37305:SF1">
    <property type="entry name" value="MEMBRANE PROTEIN"/>
    <property type="match status" value="1"/>
</dbReference>
<feature type="transmembrane region" description="Helical" evidence="1">
    <location>
        <begin position="208"/>
        <end position="230"/>
    </location>
</feature>
<feature type="transmembrane region" description="Helical" evidence="1">
    <location>
        <begin position="20"/>
        <end position="38"/>
    </location>
</feature>
<dbReference type="RefSeq" id="WP_179913659.1">
    <property type="nucleotide sequence ID" value="NZ_JACBYE010000028.1"/>
</dbReference>
<sequence>MMRLLRVEIDRFFSRRTTRVASLGLLGVVVLALVAVWQSSAPASEEEKALSQQYYEEALADWEVNGEATLADCYEQEEAAQETDPTASFDCETWAPQSETYLWPDQLFTDQAESVLTGIGYAVLLYAFFVGVSFVAAEFATGSMGSWLTFEPRRTRVYASKLAAAGLGVVVPAILAAVLVVGGAWAIFRMWGTLGDVTGELWSDLAVGGLRLTLTAIGVAVLGAAVAMVVRSTAAAIGLLLGYVIVVEGIIGSAVDALKPWLLTLKVEAVLQGESTYWVDDCTTDASGTMCESIGKTVSLTNGAVSLVVLLAVVVTVGLVTFRRRDVG</sequence>
<feature type="transmembrane region" description="Helical" evidence="1">
    <location>
        <begin position="162"/>
        <end position="188"/>
    </location>
</feature>
<comment type="caution">
    <text evidence="2">The sequence shown here is derived from an EMBL/GenBank/DDBJ whole genome shotgun (WGS) entry which is preliminary data.</text>
</comment>
<evidence type="ECO:0000256" key="1">
    <source>
        <dbReference type="SAM" id="Phobius"/>
    </source>
</evidence>
<organism evidence="2 3">
    <name type="scientific">Sanguibacter inulinus</name>
    <dbReference type="NCBI Taxonomy" id="60922"/>
    <lineage>
        <taxon>Bacteria</taxon>
        <taxon>Bacillati</taxon>
        <taxon>Actinomycetota</taxon>
        <taxon>Actinomycetes</taxon>
        <taxon>Micrococcales</taxon>
        <taxon>Sanguibacteraceae</taxon>
        <taxon>Sanguibacter</taxon>
    </lineage>
</organism>
<dbReference type="GO" id="GO:0140359">
    <property type="term" value="F:ABC-type transporter activity"/>
    <property type="evidence" value="ECO:0007669"/>
    <property type="project" value="InterPro"/>
</dbReference>
<dbReference type="PANTHER" id="PTHR37305">
    <property type="entry name" value="INTEGRAL MEMBRANE PROTEIN-RELATED"/>
    <property type="match status" value="1"/>
</dbReference>
<keyword evidence="1" id="KW-0812">Transmembrane</keyword>
<dbReference type="GO" id="GO:0005886">
    <property type="term" value="C:plasma membrane"/>
    <property type="evidence" value="ECO:0007669"/>
    <property type="project" value="UniProtKB-SubCell"/>
</dbReference>
<name>A0A853EU25_9MICO</name>
<reference evidence="2 3" key="1">
    <citation type="submission" date="2020-07" db="EMBL/GenBank/DDBJ databases">
        <title>MOT database genomes.</title>
        <authorList>
            <person name="Joseph S."/>
            <person name="Aduse-Opoku J."/>
            <person name="Hashim A."/>
            <person name="Wade W."/>
            <person name="Curtis M."/>
        </authorList>
    </citation>
    <scope>NUCLEOTIDE SEQUENCE [LARGE SCALE GENOMIC DNA]</scope>
    <source>
        <strain evidence="2 3">DSM 100099</strain>
    </source>
</reference>
<feature type="transmembrane region" description="Helical" evidence="1">
    <location>
        <begin position="303"/>
        <end position="322"/>
    </location>
</feature>
<feature type="transmembrane region" description="Helical" evidence="1">
    <location>
        <begin position="119"/>
        <end position="141"/>
    </location>
</feature>
<evidence type="ECO:0000313" key="2">
    <source>
        <dbReference type="EMBL" id="NYS94196.1"/>
    </source>
</evidence>
<dbReference type="Proteomes" id="UP000561011">
    <property type="component" value="Unassembled WGS sequence"/>
</dbReference>